<dbReference type="Proteomes" id="UP000192674">
    <property type="component" value="Unassembled WGS sequence"/>
</dbReference>
<feature type="signal peptide" evidence="1">
    <location>
        <begin position="1"/>
        <end position="25"/>
    </location>
</feature>
<evidence type="ECO:0000259" key="3">
    <source>
        <dbReference type="Pfam" id="PF08386"/>
    </source>
</evidence>
<dbReference type="AlphaFoldDB" id="A0A1Y5XY67"/>
<reference evidence="4 5" key="1">
    <citation type="submission" date="2017-04" db="EMBL/GenBank/DDBJ databases">
        <authorList>
            <person name="Afonso C.L."/>
            <person name="Miller P.J."/>
            <person name="Scott M.A."/>
            <person name="Spackman E."/>
            <person name="Goraichik I."/>
            <person name="Dimitrov K.M."/>
            <person name="Suarez D.L."/>
            <person name="Swayne D.E."/>
        </authorList>
    </citation>
    <scope>NUCLEOTIDE SEQUENCE [LARGE SCALE GENOMIC DNA]</scope>
    <source>
        <strain evidence="4 5">DSM 43828</strain>
    </source>
</reference>
<feature type="domain" description="AB hydrolase-1" evidence="2">
    <location>
        <begin position="90"/>
        <end position="200"/>
    </location>
</feature>
<dbReference type="InterPro" id="IPR000073">
    <property type="entry name" value="AB_hydrolase_1"/>
</dbReference>
<dbReference type="RefSeq" id="WP_084430620.1">
    <property type="nucleotide sequence ID" value="NZ_FWXV01000006.1"/>
</dbReference>
<keyword evidence="5" id="KW-1185">Reference proteome</keyword>
<evidence type="ECO:0000313" key="5">
    <source>
        <dbReference type="Proteomes" id="UP000192674"/>
    </source>
</evidence>
<sequence>MGKRWMTAALAGVIGSTMLVSPAAASLHPCAAATEFCEGTVEVPLNWADPQSEKITIPFTFRPHSDRGRPSAGVIVGLAGGPAAGMKQPKDMEKTVQPLLTTYGMLAVQRRGFGVAGGLHCDDVDVYEPGTITACAERLGPRIQYFTTDQRVADVNAVRAALGVPKLVLYGISYGSLDGPAFAARYPQHVQAAIFDSPTLSFDPRTGYASGFVNQEAMNSITGALDHACAQSRACRELPGDAGSRMAKVAQMLRTNPDPAIPMRKLLGTGTVYDPMTAREANAAFVAYANGDRAPLHRLARLVDYLDGDPNDLLRTAGMGFLSFLCNDIGWPYARNATPAQRVAQLAAYYERNPEYPLTSAEIDGEAGFVTEWCAYWPTPRAAPPVPPNAKFPDIPVLTIAGTFDWGAAENAETLAAMFRDGRSLVVPFAGHATSVSFDTTYETCVSTAVRNFIIGQRRLPSCSGENFVALGRFPLTSEALLTTTFHTAMDALASRIPNSYTVNTRPEMPGLRGGKVTFDGPKATLHDVRYTTDTVVSGEIRFTGTQAEADLTANGKRVQLTWKPFEAKENMWVTGAVDGKRFARWLPVT</sequence>
<dbReference type="InterPro" id="IPR029058">
    <property type="entry name" value="AB_hydrolase_fold"/>
</dbReference>
<dbReference type="Pfam" id="PF00561">
    <property type="entry name" value="Abhydrolase_1"/>
    <property type="match status" value="1"/>
</dbReference>
<accession>A0A1Y5XY67</accession>
<dbReference type="SUPFAM" id="SSF53474">
    <property type="entry name" value="alpha/beta-Hydrolases"/>
    <property type="match status" value="1"/>
</dbReference>
<evidence type="ECO:0000259" key="2">
    <source>
        <dbReference type="Pfam" id="PF00561"/>
    </source>
</evidence>
<feature type="domain" description="Peptidase S33 tripeptidyl aminopeptidase-like C-terminal" evidence="3">
    <location>
        <begin position="372"/>
        <end position="454"/>
    </location>
</feature>
<dbReference type="Pfam" id="PF08386">
    <property type="entry name" value="Abhydrolase_4"/>
    <property type="match status" value="1"/>
</dbReference>
<organism evidence="4 5">
    <name type="scientific">Kibdelosporangium aridum</name>
    <dbReference type="NCBI Taxonomy" id="2030"/>
    <lineage>
        <taxon>Bacteria</taxon>
        <taxon>Bacillati</taxon>
        <taxon>Actinomycetota</taxon>
        <taxon>Actinomycetes</taxon>
        <taxon>Pseudonocardiales</taxon>
        <taxon>Pseudonocardiaceae</taxon>
        <taxon>Kibdelosporangium</taxon>
    </lineage>
</organism>
<proteinExistence type="predicted"/>
<dbReference type="Gene3D" id="3.40.50.1820">
    <property type="entry name" value="alpha/beta hydrolase"/>
    <property type="match status" value="1"/>
</dbReference>
<evidence type="ECO:0000256" key="1">
    <source>
        <dbReference type="SAM" id="SignalP"/>
    </source>
</evidence>
<evidence type="ECO:0000313" key="4">
    <source>
        <dbReference type="EMBL" id="SMD20833.1"/>
    </source>
</evidence>
<name>A0A1Y5XY67_KIBAR</name>
<dbReference type="EMBL" id="FWXV01000006">
    <property type="protein sequence ID" value="SMD20833.1"/>
    <property type="molecule type" value="Genomic_DNA"/>
</dbReference>
<feature type="chain" id="PRO_5013345941" evidence="1">
    <location>
        <begin position="26"/>
        <end position="590"/>
    </location>
</feature>
<keyword evidence="1" id="KW-0732">Signal</keyword>
<gene>
    <name evidence="4" type="ORF">SAMN05661093_06592</name>
</gene>
<protein>
    <submittedName>
        <fullName evidence="4">TAP-like protein</fullName>
    </submittedName>
</protein>
<dbReference type="InterPro" id="IPR013595">
    <property type="entry name" value="Pept_S33_TAP-like_C"/>
</dbReference>
<dbReference type="GO" id="GO:0003824">
    <property type="term" value="F:catalytic activity"/>
    <property type="evidence" value="ECO:0007669"/>
    <property type="project" value="UniProtKB-ARBA"/>
</dbReference>
<dbReference type="OrthoDB" id="9796770at2"/>